<evidence type="ECO:0000256" key="1">
    <source>
        <dbReference type="ARBA" id="ARBA00022801"/>
    </source>
</evidence>
<keyword evidence="1 3" id="KW-0378">Hydrolase</keyword>
<dbReference type="InterPro" id="IPR017853">
    <property type="entry name" value="GH"/>
</dbReference>
<dbReference type="Gene3D" id="3.20.20.80">
    <property type="entry name" value="Glycosidases"/>
    <property type="match status" value="1"/>
</dbReference>
<feature type="domain" description="Glycoside hydrolase family 5" evidence="4">
    <location>
        <begin position="36"/>
        <end position="285"/>
    </location>
</feature>
<dbReference type="Gene3D" id="3.40.50.880">
    <property type="match status" value="1"/>
</dbReference>
<accession>A0A6V8KLP4</accession>
<dbReference type="Pfam" id="PF00150">
    <property type="entry name" value="Cellulase"/>
    <property type="match status" value="1"/>
</dbReference>
<dbReference type="InterPro" id="IPR029062">
    <property type="entry name" value="Class_I_gatase-like"/>
</dbReference>
<comment type="caution">
    <text evidence="5">The sequence shown here is derived from an EMBL/GenBank/DDBJ whole genome shotgun (WGS) entry which is preliminary data.</text>
</comment>
<evidence type="ECO:0000256" key="3">
    <source>
        <dbReference type="RuleBase" id="RU361153"/>
    </source>
</evidence>
<keyword evidence="2 3" id="KW-0326">Glycosidase</keyword>
<dbReference type="AlphaFoldDB" id="A0A6V8KLP4"/>
<gene>
    <name evidence="5" type="ORF">Phou_076180</name>
</gene>
<protein>
    <submittedName>
        <fullName evidence="5">Mannan endo-1,4-beta-mannosidase</fullName>
    </submittedName>
</protein>
<evidence type="ECO:0000256" key="2">
    <source>
        <dbReference type="ARBA" id="ARBA00023295"/>
    </source>
</evidence>
<reference evidence="5 6" key="1">
    <citation type="submission" date="2020-03" db="EMBL/GenBank/DDBJ databases">
        <title>Whole genome shotgun sequence of Phytohabitans houttuyneae NBRC 108639.</title>
        <authorList>
            <person name="Komaki H."/>
            <person name="Tamura T."/>
        </authorList>
    </citation>
    <scope>NUCLEOTIDE SEQUENCE [LARGE SCALE GENOMIC DNA]</scope>
    <source>
        <strain evidence="5 6">NBRC 108639</strain>
    </source>
</reference>
<dbReference type="RefSeq" id="WP_173065902.1">
    <property type="nucleotide sequence ID" value="NZ_BAABGO010000044.1"/>
</dbReference>
<dbReference type="EMBL" id="BLPF01000003">
    <property type="protein sequence ID" value="GFJ83438.1"/>
    <property type="molecule type" value="Genomic_DNA"/>
</dbReference>
<sequence>MRRPFAMPPADRVWLGVNFWSRIGGPRMWPRYDAQTVAKELQVLADHGLTMTRSFFFWPDFMPTPDTLDEALLDRFADFLDRHEAIGMRTVPTLIVGHMSGENWDPAWRGGRDLYGDVWFVGRQAWFAEQVARRFAAHPAVAGWLLSNEMPLYGGTGTVPEVTTWAQLLIQGLRAGGAHQPVSIGDGAWTIETTGVASGYRLRDLGPLVDWVGPHVYPMGDDEVRQHLRAAFLCELAAVAGKPVVLEEFGASTDFVSEENLGHWYRQILHNSLLAGSTGWVAWNNTDFDDLLDEPPYSHHPFELHFGVTDSNGTPKTALRELADFRAVLDTVDIARCTRADAEVGLVVPAHVDSAHPFTDERDQTAALAAIEQAYLTAREAGTPAAIVRESEGIGDDCRLYLLPSAKQLTGPGWRRLEALAHAGATVYVSYCPGGTDNQRGPWYAGLNAIFGVRHKLRYGIVDRITTDTVEITMRGDLGSLAAGTTLTFAAGGNPHQRAFLPVEPVEAQVLATDAEGRPALLRRATGKGALILSTYPFEAMAAATPQVNPEQTWRLYAALAEHAGIRPAVRAGDPRVLVDLLDRADGARFVWLVSQAGEPLAITPDVAGGATLSALDTGAPVTTVELPAYGVQVLRVGG</sequence>
<dbReference type="InterPro" id="IPR001547">
    <property type="entry name" value="Glyco_hydro_5"/>
</dbReference>
<dbReference type="GO" id="GO:0004553">
    <property type="term" value="F:hydrolase activity, hydrolyzing O-glycosyl compounds"/>
    <property type="evidence" value="ECO:0007669"/>
    <property type="project" value="InterPro"/>
</dbReference>
<evidence type="ECO:0000313" key="5">
    <source>
        <dbReference type="EMBL" id="GFJ83438.1"/>
    </source>
</evidence>
<organism evidence="5 6">
    <name type="scientific">Phytohabitans houttuyneae</name>
    <dbReference type="NCBI Taxonomy" id="1076126"/>
    <lineage>
        <taxon>Bacteria</taxon>
        <taxon>Bacillati</taxon>
        <taxon>Actinomycetota</taxon>
        <taxon>Actinomycetes</taxon>
        <taxon>Micromonosporales</taxon>
        <taxon>Micromonosporaceae</taxon>
    </lineage>
</organism>
<dbReference type="GO" id="GO:0000272">
    <property type="term" value="P:polysaccharide catabolic process"/>
    <property type="evidence" value="ECO:0007669"/>
    <property type="project" value="InterPro"/>
</dbReference>
<keyword evidence="6" id="KW-1185">Reference proteome</keyword>
<dbReference type="SUPFAM" id="SSF51445">
    <property type="entry name" value="(Trans)glycosidases"/>
    <property type="match status" value="1"/>
</dbReference>
<name>A0A6V8KLP4_9ACTN</name>
<dbReference type="Proteomes" id="UP000482800">
    <property type="component" value="Unassembled WGS sequence"/>
</dbReference>
<evidence type="ECO:0000313" key="6">
    <source>
        <dbReference type="Proteomes" id="UP000482800"/>
    </source>
</evidence>
<evidence type="ECO:0000259" key="4">
    <source>
        <dbReference type="Pfam" id="PF00150"/>
    </source>
</evidence>
<proteinExistence type="inferred from homology"/>
<reference evidence="5 6" key="2">
    <citation type="submission" date="2020-03" db="EMBL/GenBank/DDBJ databases">
        <authorList>
            <person name="Ichikawa N."/>
            <person name="Kimura A."/>
            <person name="Kitahashi Y."/>
            <person name="Uohara A."/>
        </authorList>
    </citation>
    <scope>NUCLEOTIDE SEQUENCE [LARGE SCALE GENOMIC DNA]</scope>
    <source>
        <strain evidence="5 6">NBRC 108639</strain>
    </source>
</reference>
<comment type="similarity">
    <text evidence="3">Belongs to the glycosyl hydrolase 5 (cellulase A) family.</text>
</comment>